<feature type="transmembrane region" description="Helical" evidence="6">
    <location>
        <begin position="176"/>
        <end position="194"/>
    </location>
</feature>
<name>A0A1L9U9E4_ASPBC</name>
<evidence type="ECO:0000313" key="8">
    <source>
        <dbReference type="EMBL" id="OJJ68309.1"/>
    </source>
</evidence>
<organism evidence="8 9">
    <name type="scientific">Aspergillus brasiliensis (strain CBS 101740 / IMI 381727 / IBT 21946)</name>
    <dbReference type="NCBI Taxonomy" id="767769"/>
    <lineage>
        <taxon>Eukaryota</taxon>
        <taxon>Fungi</taxon>
        <taxon>Dikarya</taxon>
        <taxon>Ascomycota</taxon>
        <taxon>Pezizomycotina</taxon>
        <taxon>Eurotiomycetes</taxon>
        <taxon>Eurotiomycetidae</taxon>
        <taxon>Eurotiales</taxon>
        <taxon>Aspergillaceae</taxon>
        <taxon>Aspergillus</taxon>
        <taxon>Aspergillus subgen. Circumdati</taxon>
    </lineage>
</organism>
<dbReference type="RefSeq" id="XP_067475558.1">
    <property type="nucleotide sequence ID" value="XM_067618560.1"/>
</dbReference>
<dbReference type="Gene3D" id="1.20.1250.20">
    <property type="entry name" value="MFS general substrate transporter like domains"/>
    <property type="match status" value="1"/>
</dbReference>
<sequence length="484" mass="52499">MDEEDGHCKETEVTVQSTSPVDVDSPSHDPFDPQTRSTTYKWITVVLVAGLSTMTALTCARESQLSTIIAAPVSPSILSHFDSNNALYRTLIVSIWELGEIVAPLLWGPLSELYGRQWPLNIANLFFVAFLAGTAASTSIQMLIAFRFLSGAATAASAIGPGIVSDLFPEENRGRAMSIMSLTGALGPVVGPIIGSYLGEKAGWRWAFWLPTIATGTLSLLILVVYRETYSVTLQKRKAKQQNLESGPKSPEDADKTPSRVFVKAILRPLRLLIRSPMLILVTLYLSVVYGYTYLVMTTIAPLFQDVYGFSEGASGLAFLGLCLGLILGAFLCSFLLDRYVRIARARSGASKPEQRLPPVLIACFIMSGGLFLFGWTAQYHVQFIAPIIGTGIIGFGLVSTTITLQTYVVDLFGIYAASATSAMLVPRNACAAFLPLAGPPLFDRLGYNWGGTLLALIVLVFSLMPLIFIKYGERLRGKNLLDA</sequence>
<dbReference type="Pfam" id="PF07690">
    <property type="entry name" value="MFS_1"/>
    <property type="match status" value="1"/>
</dbReference>
<protein>
    <recommendedName>
        <fullName evidence="7">Major facilitator superfamily (MFS) profile domain-containing protein</fullName>
    </recommendedName>
</protein>
<dbReference type="OrthoDB" id="5296287at2759"/>
<feature type="transmembrane region" description="Helical" evidence="6">
    <location>
        <begin position="317"/>
        <end position="337"/>
    </location>
</feature>
<dbReference type="InterPro" id="IPR011701">
    <property type="entry name" value="MFS"/>
</dbReference>
<dbReference type="PROSITE" id="PS50850">
    <property type="entry name" value="MFS"/>
    <property type="match status" value="1"/>
</dbReference>
<proteinExistence type="predicted"/>
<feature type="transmembrane region" description="Helical" evidence="6">
    <location>
        <begin position="412"/>
        <end position="438"/>
    </location>
</feature>
<feature type="transmembrane region" description="Helical" evidence="6">
    <location>
        <begin position="118"/>
        <end position="138"/>
    </location>
</feature>
<feature type="compositionally biased region" description="Basic and acidic residues" evidence="5">
    <location>
        <begin position="1"/>
        <end position="12"/>
    </location>
</feature>
<dbReference type="PANTHER" id="PTHR23502">
    <property type="entry name" value="MAJOR FACILITATOR SUPERFAMILY"/>
    <property type="match status" value="1"/>
</dbReference>
<feature type="domain" description="Major facilitator superfamily (MFS) profile" evidence="7">
    <location>
        <begin position="38"/>
        <end position="475"/>
    </location>
</feature>
<evidence type="ECO:0000256" key="6">
    <source>
        <dbReference type="SAM" id="Phobius"/>
    </source>
</evidence>
<dbReference type="GeneID" id="93571048"/>
<dbReference type="STRING" id="767769.A0A1L9U9E4"/>
<dbReference type="AlphaFoldDB" id="A0A1L9U9E4"/>
<feature type="transmembrane region" description="Helical" evidence="6">
    <location>
        <begin position="357"/>
        <end position="378"/>
    </location>
</feature>
<dbReference type="EMBL" id="KV878691">
    <property type="protein sequence ID" value="OJJ68309.1"/>
    <property type="molecule type" value="Genomic_DNA"/>
</dbReference>
<dbReference type="GO" id="GO:0022857">
    <property type="term" value="F:transmembrane transporter activity"/>
    <property type="evidence" value="ECO:0007669"/>
    <property type="project" value="InterPro"/>
</dbReference>
<keyword evidence="3 6" id="KW-1133">Transmembrane helix</keyword>
<gene>
    <name evidence="8" type="ORF">ASPBRDRAFT_133913</name>
</gene>
<feature type="transmembrane region" description="Helical" evidence="6">
    <location>
        <begin position="206"/>
        <end position="226"/>
    </location>
</feature>
<dbReference type="OMA" id="TPIMNYL"/>
<evidence type="ECO:0000256" key="5">
    <source>
        <dbReference type="SAM" id="MobiDB-lite"/>
    </source>
</evidence>
<dbReference type="PRINTS" id="PR01035">
    <property type="entry name" value="TCRTETA"/>
</dbReference>
<feature type="region of interest" description="Disordered" evidence="5">
    <location>
        <begin position="1"/>
        <end position="32"/>
    </location>
</feature>
<feature type="transmembrane region" description="Helical" evidence="6">
    <location>
        <begin position="450"/>
        <end position="470"/>
    </location>
</feature>
<dbReference type="SUPFAM" id="SSF103473">
    <property type="entry name" value="MFS general substrate transporter"/>
    <property type="match status" value="1"/>
</dbReference>
<feature type="transmembrane region" description="Helical" evidence="6">
    <location>
        <begin position="144"/>
        <end position="164"/>
    </location>
</feature>
<evidence type="ECO:0000313" key="9">
    <source>
        <dbReference type="Proteomes" id="UP000184499"/>
    </source>
</evidence>
<dbReference type="InterPro" id="IPR036259">
    <property type="entry name" value="MFS_trans_sf"/>
</dbReference>
<dbReference type="InterPro" id="IPR001958">
    <property type="entry name" value="Tet-R_TetA/multi-R_MdtG-like"/>
</dbReference>
<dbReference type="VEuPathDB" id="FungiDB:ASPBRDRAFT_133913"/>
<keyword evidence="9" id="KW-1185">Reference proteome</keyword>
<keyword evidence="4 6" id="KW-0472">Membrane</keyword>
<evidence type="ECO:0000259" key="7">
    <source>
        <dbReference type="PROSITE" id="PS50850"/>
    </source>
</evidence>
<dbReference type="PANTHER" id="PTHR23502:SF163">
    <property type="entry name" value="MAJOR FACILITATOR SUPERFAMILY (MFS) PROFILE DOMAIN-CONTAINING PROTEIN"/>
    <property type="match status" value="1"/>
</dbReference>
<dbReference type="GO" id="GO:0016020">
    <property type="term" value="C:membrane"/>
    <property type="evidence" value="ECO:0007669"/>
    <property type="project" value="UniProtKB-SubCell"/>
</dbReference>
<accession>A0A1L9U9E4</accession>
<feature type="transmembrane region" description="Helical" evidence="6">
    <location>
        <begin position="384"/>
        <end position="405"/>
    </location>
</feature>
<comment type="subcellular location">
    <subcellularLocation>
        <location evidence="1">Membrane</location>
        <topology evidence="1">Multi-pass membrane protein</topology>
    </subcellularLocation>
</comment>
<dbReference type="InterPro" id="IPR020846">
    <property type="entry name" value="MFS_dom"/>
</dbReference>
<evidence type="ECO:0000256" key="2">
    <source>
        <dbReference type="ARBA" id="ARBA00022692"/>
    </source>
</evidence>
<dbReference type="Proteomes" id="UP000184499">
    <property type="component" value="Unassembled WGS sequence"/>
</dbReference>
<evidence type="ECO:0000256" key="1">
    <source>
        <dbReference type="ARBA" id="ARBA00004141"/>
    </source>
</evidence>
<evidence type="ECO:0000256" key="4">
    <source>
        <dbReference type="ARBA" id="ARBA00023136"/>
    </source>
</evidence>
<feature type="transmembrane region" description="Helical" evidence="6">
    <location>
        <begin position="278"/>
        <end position="297"/>
    </location>
</feature>
<keyword evidence="2 6" id="KW-0812">Transmembrane</keyword>
<reference evidence="9" key="1">
    <citation type="journal article" date="2017" name="Genome Biol.">
        <title>Comparative genomics reveals high biological diversity and specific adaptations in the industrially and medically important fungal genus Aspergillus.</title>
        <authorList>
            <person name="de Vries R.P."/>
            <person name="Riley R."/>
            <person name="Wiebenga A."/>
            <person name="Aguilar-Osorio G."/>
            <person name="Amillis S."/>
            <person name="Uchima C.A."/>
            <person name="Anderluh G."/>
            <person name="Asadollahi M."/>
            <person name="Askin M."/>
            <person name="Barry K."/>
            <person name="Battaglia E."/>
            <person name="Bayram O."/>
            <person name="Benocci T."/>
            <person name="Braus-Stromeyer S.A."/>
            <person name="Caldana C."/>
            <person name="Canovas D."/>
            <person name="Cerqueira G.C."/>
            <person name="Chen F."/>
            <person name="Chen W."/>
            <person name="Choi C."/>
            <person name="Clum A."/>
            <person name="Dos Santos R.A."/>
            <person name="Damasio A.R."/>
            <person name="Diallinas G."/>
            <person name="Emri T."/>
            <person name="Fekete E."/>
            <person name="Flipphi M."/>
            <person name="Freyberg S."/>
            <person name="Gallo A."/>
            <person name="Gournas C."/>
            <person name="Habgood R."/>
            <person name="Hainaut M."/>
            <person name="Harispe M.L."/>
            <person name="Henrissat B."/>
            <person name="Hilden K.S."/>
            <person name="Hope R."/>
            <person name="Hossain A."/>
            <person name="Karabika E."/>
            <person name="Karaffa L."/>
            <person name="Karanyi Z."/>
            <person name="Krasevec N."/>
            <person name="Kuo A."/>
            <person name="Kusch H."/>
            <person name="LaButti K."/>
            <person name="Lagendijk E.L."/>
            <person name="Lapidus A."/>
            <person name="Levasseur A."/>
            <person name="Lindquist E."/>
            <person name="Lipzen A."/>
            <person name="Logrieco A.F."/>
            <person name="MacCabe A."/>
            <person name="Maekelae M.R."/>
            <person name="Malavazi I."/>
            <person name="Melin P."/>
            <person name="Meyer V."/>
            <person name="Mielnichuk N."/>
            <person name="Miskei M."/>
            <person name="Molnar A.P."/>
            <person name="Mule G."/>
            <person name="Ngan C.Y."/>
            <person name="Orejas M."/>
            <person name="Orosz E."/>
            <person name="Ouedraogo J.P."/>
            <person name="Overkamp K.M."/>
            <person name="Park H.-S."/>
            <person name="Perrone G."/>
            <person name="Piumi F."/>
            <person name="Punt P.J."/>
            <person name="Ram A.F."/>
            <person name="Ramon A."/>
            <person name="Rauscher S."/>
            <person name="Record E."/>
            <person name="Riano-Pachon D.M."/>
            <person name="Robert V."/>
            <person name="Roehrig J."/>
            <person name="Ruller R."/>
            <person name="Salamov A."/>
            <person name="Salih N.S."/>
            <person name="Samson R.A."/>
            <person name="Sandor E."/>
            <person name="Sanguinetti M."/>
            <person name="Schuetze T."/>
            <person name="Sepcic K."/>
            <person name="Shelest E."/>
            <person name="Sherlock G."/>
            <person name="Sophianopoulou V."/>
            <person name="Squina F.M."/>
            <person name="Sun H."/>
            <person name="Susca A."/>
            <person name="Todd R.B."/>
            <person name="Tsang A."/>
            <person name="Unkles S.E."/>
            <person name="van de Wiele N."/>
            <person name="van Rossen-Uffink D."/>
            <person name="Oliveira J.V."/>
            <person name="Vesth T.C."/>
            <person name="Visser J."/>
            <person name="Yu J.-H."/>
            <person name="Zhou M."/>
            <person name="Andersen M.R."/>
            <person name="Archer D.B."/>
            <person name="Baker S.E."/>
            <person name="Benoit I."/>
            <person name="Brakhage A.A."/>
            <person name="Braus G.H."/>
            <person name="Fischer R."/>
            <person name="Frisvad J.C."/>
            <person name="Goldman G.H."/>
            <person name="Houbraken J."/>
            <person name="Oakley B."/>
            <person name="Pocsi I."/>
            <person name="Scazzocchio C."/>
            <person name="Seiboth B."/>
            <person name="vanKuyk P.A."/>
            <person name="Wortman J."/>
            <person name="Dyer P.S."/>
            <person name="Grigoriev I.V."/>
        </authorList>
    </citation>
    <scope>NUCLEOTIDE SEQUENCE [LARGE SCALE GENOMIC DNA]</scope>
    <source>
        <strain evidence="9">CBS 101740 / IMI 381727 / IBT 21946</strain>
    </source>
</reference>
<evidence type="ECO:0000256" key="3">
    <source>
        <dbReference type="ARBA" id="ARBA00022989"/>
    </source>
</evidence>